<feature type="transmembrane region" description="Helical" evidence="2">
    <location>
        <begin position="349"/>
        <end position="371"/>
    </location>
</feature>
<evidence type="ECO:0000256" key="1">
    <source>
        <dbReference type="SAM" id="MobiDB-lite"/>
    </source>
</evidence>
<comment type="caution">
    <text evidence="3">The sequence shown here is derived from an EMBL/GenBank/DDBJ whole genome shotgun (WGS) entry which is preliminary data.</text>
</comment>
<dbReference type="RefSeq" id="WP_109416374.1">
    <property type="nucleotide sequence ID" value="NZ_QEAS01000010.1"/>
</dbReference>
<dbReference type="OrthoDB" id="111691at2"/>
<keyword evidence="2" id="KW-1133">Transmembrane helix</keyword>
<evidence type="ECO:0000313" key="4">
    <source>
        <dbReference type="Proteomes" id="UP000245647"/>
    </source>
</evidence>
<dbReference type="PANTHER" id="PTHR34219:SF3">
    <property type="entry name" value="BLL7967 PROTEIN"/>
    <property type="match status" value="1"/>
</dbReference>
<sequence length="426" mass="48574">MTKKRKSAVKYWIGKIHLWMGLISGLFVFFLGITGCILAFEKEIGDLTQRYRFVKIENKPRLLPSQLKNIADLKLPGKHGHSVSYEPGKAAKVLYYNADPEYYYIVYMDPYSGQVLKVKDMNRDFFRIITIGHYYLWLPPAIGQPVLATATLLFVLLLISGLVLWWPKNRASSNKRFTIKWNARWRRVNYDLHNVLGFYITWIVIFIGLTGLVMGFQWFSKSVYWVSSGGKKLNLFEESFSDTTRTLPVAAGAPIDRLWLKALNENPDHKGSIEVHIPDSPKAALELALNPDTETYWKADYRYYDQYTLKEIDVKHVFGRYSKASVADKIIRMNYDIHIGAIGGLPTKILAFIGSLIAASLPLTGFIIWWGRRNKTKGKKMKQRKSGRSGNLAEQAETVGARVHNTERKPGSDAPVSGTTSIKRQE</sequence>
<dbReference type="PANTHER" id="PTHR34219">
    <property type="entry name" value="IRON-REGULATED INNER MEMBRANE PROTEIN-RELATED"/>
    <property type="match status" value="1"/>
</dbReference>
<keyword evidence="2" id="KW-0812">Transmembrane</keyword>
<feature type="transmembrane region" description="Helical" evidence="2">
    <location>
        <begin position="21"/>
        <end position="40"/>
    </location>
</feature>
<keyword evidence="4" id="KW-1185">Reference proteome</keyword>
<dbReference type="Proteomes" id="UP000245647">
    <property type="component" value="Unassembled WGS sequence"/>
</dbReference>
<feature type="transmembrane region" description="Helical" evidence="2">
    <location>
        <begin position="196"/>
        <end position="219"/>
    </location>
</feature>
<evidence type="ECO:0000256" key="2">
    <source>
        <dbReference type="SAM" id="Phobius"/>
    </source>
</evidence>
<dbReference type="InterPro" id="IPR005625">
    <property type="entry name" value="PepSY-ass_TM"/>
</dbReference>
<gene>
    <name evidence="3" type="ORF">DDR33_13780</name>
</gene>
<protein>
    <submittedName>
        <fullName evidence="3">Peptidase M4</fullName>
    </submittedName>
</protein>
<reference evidence="3 4" key="1">
    <citation type="submission" date="2018-04" db="EMBL/GenBank/DDBJ databases">
        <title>Pedobacter chongqingensis sp. nov., isolated from a rottenly hemp rope.</title>
        <authorList>
            <person name="Cai Y."/>
        </authorList>
    </citation>
    <scope>NUCLEOTIDE SEQUENCE [LARGE SCALE GENOMIC DNA]</scope>
    <source>
        <strain evidence="3 4">FJ4-8</strain>
    </source>
</reference>
<feature type="region of interest" description="Disordered" evidence="1">
    <location>
        <begin position="378"/>
        <end position="426"/>
    </location>
</feature>
<feature type="transmembrane region" description="Helical" evidence="2">
    <location>
        <begin position="146"/>
        <end position="166"/>
    </location>
</feature>
<evidence type="ECO:0000313" key="3">
    <source>
        <dbReference type="EMBL" id="PWG80257.1"/>
    </source>
</evidence>
<proteinExistence type="predicted"/>
<name>A0A2U2PFS4_9SPHI</name>
<feature type="compositionally biased region" description="Basic residues" evidence="1">
    <location>
        <begin position="378"/>
        <end position="387"/>
    </location>
</feature>
<dbReference type="EMBL" id="QEAS01000010">
    <property type="protein sequence ID" value="PWG80257.1"/>
    <property type="molecule type" value="Genomic_DNA"/>
</dbReference>
<keyword evidence="2" id="KW-0472">Membrane</keyword>
<dbReference type="AlphaFoldDB" id="A0A2U2PFS4"/>
<organism evidence="3 4">
    <name type="scientific">Pararcticibacter amylolyticus</name>
    <dbReference type="NCBI Taxonomy" id="2173175"/>
    <lineage>
        <taxon>Bacteria</taxon>
        <taxon>Pseudomonadati</taxon>
        <taxon>Bacteroidota</taxon>
        <taxon>Sphingobacteriia</taxon>
        <taxon>Sphingobacteriales</taxon>
        <taxon>Sphingobacteriaceae</taxon>
        <taxon>Pararcticibacter</taxon>
    </lineage>
</organism>
<accession>A0A2U2PFS4</accession>
<feature type="compositionally biased region" description="Polar residues" evidence="1">
    <location>
        <begin position="417"/>
        <end position="426"/>
    </location>
</feature>
<dbReference type="Pfam" id="PF03929">
    <property type="entry name" value="PepSY_TM"/>
    <property type="match status" value="1"/>
</dbReference>